<evidence type="ECO:0008006" key="3">
    <source>
        <dbReference type="Google" id="ProtNLM"/>
    </source>
</evidence>
<keyword evidence="1" id="KW-1133">Transmembrane helix</keyword>
<gene>
    <name evidence="2" type="ORF">RBB77_01050</name>
</gene>
<accession>A0AAU7ZRA9</accession>
<dbReference type="AlphaFoldDB" id="A0AAU7ZRA9"/>
<dbReference type="EMBL" id="CP132942">
    <property type="protein sequence ID" value="XCB33497.1"/>
    <property type="molecule type" value="Genomic_DNA"/>
</dbReference>
<feature type="transmembrane region" description="Helical" evidence="1">
    <location>
        <begin position="91"/>
        <end position="108"/>
    </location>
</feature>
<keyword evidence="1" id="KW-0472">Membrane</keyword>
<dbReference type="RefSeq" id="WP_353064334.1">
    <property type="nucleotide sequence ID" value="NZ_CP132942.1"/>
</dbReference>
<feature type="transmembrane region" description="Helical" evidence="1">
    <location>
        <begin position="133"/>
        <end position="150"/>
    </location>
</feature>
<sequence>MSDNEKAKVSLTQRVKHELIEFWVIASYLAFFFCALVAYTMLLLKKYDVTNDALSFGFAIVNALVIGKVILIGEMMHLGRGYEKRPLWQSVLLKSVVFSVLVLVFHIVEEVVKRIIHGQPRGTVWHHLQWEDMVARALIVFCAFIPLFAFRELRRVIGEEKLYAIVRSRTAQEDSTASAGD</sequence>
<reference evidence="2" key="1">
    <citation type="submission" date="2023-08" db="EMBL/GenBank/DDBJ databases">
        <authorList>
            <person name="Messyasz A."/>
            <person name="Mannisto M.K."/>
            <person name="Kerkhof L.J."/>
            <person name="Haggblom M."/>
        </authorList>
    </citation>
    <scope>NUCLEOTIDE SEQUENCE</scope>
    <source>
        <strain evidence="2">X5P6</strain>
    </source>
</reference>
<feature type="transmembrane region" description="Helical" evidence="1">
    <location>
        <begin position="53"/>
        <end position="71"/>
    </location>
</feature>
<proteinExistence type="predicted"/>
<organism evidence="2">
    <name type="scientific">Tunturiibacter psychrotolerans</name>
    <dbReference type="NCBI Taxonomy" id="3069686"/>
    <lineage>
        <taxon>Bacteria</taxon>
        <taxon>Pseudomonadati</taxon>
        <taxon>Acidobacteriota</taxon>
        <taxon>Terriglobia</taxon>
        <taxon>Terriglobales</taxon>
        <taxon>Acidobacteriaceae</taxon>
        <taxon>Tunturiibacter</taxon>
    </lineage>
</organism>
<feature type="transmembrane region" description="Helical" evidence="1">
    <location>
        <begin position="20"/>
        <end position="41"/>
    </location>
</feature>
<evidence type="ECO:0000313" key="2">
    <source>
        <dbReference type="EMBL" id="XCB33497.1"/>
    </source>
</evidence>
<name>A0AAU7ZRA9_9BACT</name>
<reference evidence="2" key="2">
    <citation type="journal article" date="2024" name="Environ. Microbiol.">
        <title>Genome analysis and description of Tunturibacter gen. nov. expands the diversity of Terriglobia in tundra soils.</title>
        <authorList>
            <person name="Messyasz A."/>
            <person name="Mannisto M.K."/>
            <person name="Kerkhof L.J."/>
            <person name="Haggblom M.M."/>
        </authorList>
    </citation>
    <scope>NUCLEOTIDE SEQUENCE</scope>
    <source>
        <strain evidence="2">X5P6</strain>
    </source>
</reference>
<evidence type="ECO:0000256" key="1">
    <source>
        <dbReference type="SAM" id="Phobius"/>
    </source>
</evidence>
<dbReference type="KEGG" id="tpsc:RBB77_01050"/>
<keyword evidence="1" id="KW-0812">Transmembrane</keyword>
<protein>
    <recommendedName>
        <fullName evidence="3">TRAP transporter small permease subunit</fullName>
    </recommendedName>
</protein>